<protein>
    <recommendedName>
        <fullName evidence="1">Type II CBASS E2 protein domain-containing protein</fullName>
    </recommendedName>
</protein>
<reference evidence="2 3" key="1">
    <citation type="submission" date="2017-06" db="EMBL/GenBank/DDBJ databases">
        <title>Yangia sp. YSBP01 complete genome sequence.</title>
        <authorList>
            <person name="Woo J.-H."/>
            <person name="Kim H.-S."/>
        </authorList>
    </citation>
    <scope>NUCLEOTIDE SEQUENCE [LARGE SCALE GENOMIC DNA]</scope>
    <source>
        <strain evidence="2 3">YSBP01</strain>
    </source>
</reference>
<dbReference type="Pfam" id="PF26395">
    <property type="entry name" value="E2-CBASS"/>
    <property type="match status" value="1"/>
</dbReference>
<dbReference type="RefSeq" id="WP_108967848.1">
    <property type="nucleotide sequence ID" value="NZ_CP022190.1"/>
</dbReference>
<dbReference type="Proteomes" id="UP000244915">
    <property type="component" value="Chromosome 2"/>
</dbReference>
<organism evidence="2 3">
    <name type="scientific">Alloyangia pacifica</name>
    <dbReference type="NCBI Taxonomy" id="311180"/>
    <lineage>
        <taxon>Bacteria</taxon>
        <taxon>Pseudomonadati</taxon>
        <taxon>Pseudomonadota</taxon>
        <taxon>Alphaproteobacteria</taxon>
        <taxon>Rhodobacterales</taxon>
        <taxon>Roseobacteraceae</taxon>
        <taxon>Alloyangia</taxon>
    </lineage>
</organism>
<evidence type="ECO:0000259" key="1">
    <source>
        <dbReference type="Pfam" id="PF26395"/>
    </source>
</evidence>
<sequence>MKRTKPRSAESQVQRMAHRWPSLKMRVYRPMIIDATPSIQWIGPIRGFQREYRILAQWSWLEATAVPYVFLLESALKPRDGEDYIDIPHLILDGKTPENSALCLFDPDEGQWDNTMWISDTIIPWASEWLHHYEFWHVDGLWRGPNAPGPINIREMRCLAEGDQDGQRS</sequence>
<feature type="domain" description="Type II CBASS E2 protein" evidence="1">
    <location>
        <begin position="12"/>
        <end position="147"/>
    </location>
</feature>
<name>A0A2U8HI73_9RHOB</name>
<evidence type="ECO:0000313" key="3">
    <source>
        <dbReference type="Proteomes" id="UP000244915"/>
    </source>
</evidence>
<dbReference type="OrthoDB" id="4736406at2"/>
<dbReference type="AlphaFoldDB" id="A0A2U8HI73"/>
<accession>A0A2U8HI73</accession>
<dbReference type="EMBL" id="CP022190">
    <property type="protein sequence ID" value="AWI84726.1"/>
    <property type="molecule type" value="Genomic_DNA"/>
</dbReference>
<proteinExistence type="predicted"/>
<dbReference type="InterPro" id="IPR058588">
    <property type="entry name" value="E2-CBASS"/>
</dbReference>
<dbReference type="KEGG" id="ypac:CEW88_13065"/>
<evidence type="ECO:0000313" key="2">
    <source>
        <dbReference type="EMBL" id="AWI84726.1"/>
    </source>
</evidence>
<gene>
    <name evidence="2" type="ORF">CEW88_13065</name>
</gene>